<evidence type="ECO:0000259" key="2">
    <source>
        <dbReference type="Pfam" id="PF00561"/>
    </source>
</evidence>
<sequence>MKGVEGEAEINGITIHYRSYGQGDPLLLVMGLGGNIDWWSSEFLEALAEHFQIVAFDNRGAGRSEKAAGPYSIPQMATDAAELIKHMGWSSANVAGLSMGGMIAQELALDYPDKVRSLILMCTTSGGSDQVLAEPEIYSILDLPRENFSDEQIARVSLYLLFPRQFIDDNPDLMEKAVDDFCIAPISPDCFQSQLQAVASWSVHARLCDLKHRTLIICGNQDRMIPPRNSMLLHDLIPDSRLVQMPGGGHGLTSMYPEEVAAEIIGFLS</sequence>
<dbReference type="GO" id="GO:0004601">
    <property type="term" value="F:peroxidase activity"/>
    <property type="evidence" value="ECO:0007669"/>
    <property type="project" value="UniProtKB-KW"/>
</dbReference>
<dbReference type="AlphaFoldDB" id="A0A1F2WNQ9"/>
<dbReference type="STRING" id="1797197.A2Y75_02765"/>
<evidence type="ECO:0000313" key="3">
    <source>
        <dbReference type="EMBL" id="OFW58489.1"/>
    </source>
</evidence>
<dbReference type="Proteomes" id="UP000177876">
    <property type="component" value="Unassembled WGS sequence"/>
</dbReference>
<keyword evidence="1" id="KW-0560">Oxidoreductase</keyword>
<dbReference type="EMBL" id="MELK01000022">
    <property type="protein sequence ID" value="OFW58489.1"/>
    <property type="molecule type" value="Genomic_DNA"/>
</dbReference>
<dbReference type="InterPro" id="IPR029058">
    <property type="entry name" value="AB_hydrolase_fold"/>
</dbReference>
<dbReference type="InterPro" id="IPR050471">
    <property type="entry name" value="AB_hydrolase"/>
</dbReference>
<dbReference type="PRINTS" id="PR00412">
    <property type="entry name" value="EPOXHYDRLASE"/>
</dbReference>
<evidence type="ECO:0000313" key="4">
    <source>
        <dbReference type="Proteomes" id="UP000177876"/>
    </source>
</evidence>
<name>A0A1F2WNQ9_9ACTN</name>
<dbReference type="InterPro" id="IPR000073">
    <property type="entry name" value="AB_hydrolase_1"/>
</dbReference>
<dbReference type="PRINTS" id="PR00111">
    <property type="entry name" value="ABHYDROLASE"/>
</dbReference>
<dbReference type="InterPro" id="IPR000639">
    <property type="entry name" value="Epox_hydrolase-like"/>
</dbReference>
<feature type="domain" description="AB hydrolase-1" evidence="2">
    <location>
        <begin position="25"/>
        <end position="250"/>
    </location>
</feature>
<dbReference type="Gene3D" id="3.40.50.1820">
    <property type="entry name" value="alpha/beta hydrolase"/>
    <property type="match status" value="1"/>
</dbReference>
<evidence type="ECO:0000256" key="1">
    <source>
        <dbReference type="ARBA" id="ARBA00022559"/>
    </source>
</evidence>
<dbReference type="PANTHER" id="PTHR43433">
    <property type="entry name" value="HYDROLASE, ALPHA/BETA FOLD FAMILY PROTEIN"/>
    <property type="match status" value="1"/>
</dbReference>
<organism evidence="3 4">
    <name type="scientific">Candidatus Solincola sediminis</name>
    <dbReference type="NCBI Taxonomy" id="1797199"/>
    <lineage>
        <taxon>Bacteria</taxon>
        <taxon>Bacillati</taxon>
        <taxon>Actinomycetota</taxon>
        <taxon>Candidatus Geothermincolia</taxon>
        <taxon>Candidatus Geothermincolales</taxon>
        <taxon>Candidatus Geothermincolaceae</taxon>
        <taxon>Candidatus Solincola</taxon>
    </lineage>
</organism>
<dbReference type="SUPFAM" id="SSF53474">
    <property type="entry name" value="alpha/beta-Hydrolases"/>
    <property type="match status" value="1"/>
</dbReference>
<proteinExistence type="predicted"/>
<dbReference type="PANTHER" id="PTHR43433:SF5">
    <property type="entry name" value="AB HYDROLASE-1 DOMAIN-CONTAINING PROTEIN"/>
    <property type="match status" value="1"/>
</dbReference>
<reference evidence="3 4" key="1">
    <citation type="journal article" date="2016" name="Nat. Commun.">
        <title>Thousands of microbial genomes shed light on interconnected biogeochemical processes in an aquifer system.</title>
        <authorList>
            <person name="Anantharaman K."/>
            <person name="Brown C.T."/>
            <person name="Hug L.A."/>
            <person name="Sharon I."/>
            <person name="Castelle C.J."/>
            <person name="Probst A.J."/>
            <person name="Thomas B.C."/>
            <person name="Singh A."/>
            <person name="Wilkins M.J."/>
            <person name="Karaoz U."/>
            <person name="Brodie E.L."/>
            <person name="Williams K.H."/>
            <person name="Hubbard S.S."/>
            <person name="Banfield J.F."/>
        </authorList>
    </citation>
    <scope>NUCLEOTIDE SEQUENCE [LARGE SCALE GENOMIC DNA]</scope>
</reference>
<dbReference type="Pfam" id="PF00561">
    <property type="entry name" value="Abhydrolase_1"/>
    <property type="match status" value="1"/>
</dbReference>
<protein>
    <recommendedName>
        <fullName evidence="2">AB hydrolase-1 domain-containing protein</fullName>
    </recommendedName>
</protein>
<keyword evidence="1" id="KW-0575">Peroxidase</keyword>
<accession>A0A1F2WNQ9</accession>
<comment type="caution">
    <text evidence="3">The sequence shown here is derived from an EMBL/GenBank/DDBJ whole genome shotgun (WGS) entry which is preliminary data.</text>
</comment>
<gene>
    <name evidence="3" type="ORF">A2Y75_02765</name>
</gene>